<evidence type="ECO:0000259" key="1">
    <source>
        <dbReference type="Pfam" id="PF24626"/>
    </source>
</evidence>
<dbReference type="Pfam" id="PF24626">
    <property type="entry name" value="SH3_Tf2-1"/>
    <property type="match status" value="1"/>
</dbReference>
<feature type="non-terminal residue" evidence="2">
    <location>
        <position position="122"/>
    </location>
</feature>
<proteinExistence type="predicted"/>
<evidence type="ECO:0000313" key="3">
    <source>
        <dbReference type="Proteomes" id="UP000017559"/>
    </source>
</evidence>
<dbReference type="AlphaFoldDB" id="V2XAI4"/>
<dbReference type="SUPFAM" id="SSF54160">
    <property type="entry name" value="Chromo domain-like"/>
    <property type="match status" value="1"/>
</dbReference>
<protein>
    <recommendedName>
        <fullName evidence="1">Tf2-1-like SH3-like domain-containing protein</fullName>
    </recommendedName>
</protein>
<feature type="domain" description="Tf2-1-like SH3-like" evidence="1">
    <location>
        <begin position="15"/>
        <end position="75"/>
    </location>
</feature>
<keyword evidence="3" id="KW-1185">Reference proteome</keyword>
<organism evidence="2 3">
    <name type="scientific">Moniliophthora roreri (strain MCA 2997)</name>
    <name type="common">Cocoa frosty pod rot fungus</name>
    <name type="synonym">Crinipellis roreri</name>
    <dbReference type="NCBI Taxonomy" id="1381753"/>
    <lineage>
        <taxon>Eukaryota</taxon>
        <taxon>Fungi</taxon>
        <taxon>Dikarya</taxon>
        <taxon>Basidiomycota</taxon>
        <taxon>Agaricomycotina</taxon>
        <taxon>Agaricomycetes</taxon>
        <taxon>Agaricomycetidae</taxon>
        <taxon>Agaricales</taxon>
        <taxon>Marasmiineae</taxon>
        <taxon>Marasmiaceae</taxon>
        <taxon>Moniliophthora</taxon>
    </lineage>
</organism>
<accession>V2XAI4</accession>
<dbReference type="InterPro" id="IPR016197">
    <property type="entry name" value="Chromo-like_dom_sf"/>
</dbReference>
<sequence length="122" mass="14368">MLQREKKDLEMYNVGQKVWLEGKNLTIGYPTKKLALKQEGPFKILKVLGPVTYQLKLPHQWKIHPIFHTALLMPFKETKAHRPSFMEPPPDLIEEFEEYEVEAIVGHRPKKRPREFLVSYTG</sequence>
<dbReference type="Proteomes" id="UP000017559">
    <property type="component" value="Unassembled WGS sequence"/>
</dbReference>
<dbReference type="EMBL" id="AWSO01000554">
    <property type="protein sequence ID" value="ESK89510.1"/>
    <property type="molecule type" value="Genomic_DNA"/>
</dbReference>
<dbReference type="KEGG" id="mrr:Moror_16080"/>
<dbReference type="OrthoDB" id="3233705at2759"/>
<dbReference type="HOGENOM" id="CLU_000384_6_4_1"/>
<evidence type="ECO:0000313" key="2">
    <source>
        <dbReference type="EMBL" id="ESK89510.1"/>
    </source>
</evidence>
<name>V2XAI4_MONRO</name>
<dbReference type="InterPro" id="IPR056924">
    <property type="entry name" value="SH3_Tf2-1"/>
</dbReference>
<comment type="caution">
    <text evidence="2">The sequence shown here is derived from an EMBL/GenBank/DDBJ whole genome shotgun (WGS) entry which is preliminary data.</text>
</comment>
<reference evidence="2 3" key="1">
    <citation type="journal article" date="2014" name="BMC Genomics">
        <title>Genome and secretome analysis of the hemibiotrophic fungal pathogen, Moniliophthora roreri, which causes frosty pod rot disease of cacao: mechanisms of the biotrophic and necrotrophic phases.</title>
        <authorList>
            <person name="Meinhardt L.W."/>
            <person name="Costa G.G.L."/>
            <person name="Thomazella D.P.T."/>
            <person name="Teixeira P.J.P.L."/>
            <person name="Carazzolle M.F."/>
            <person name="Schuster S.C."/>
            <person name="Carlson J.E."/>
            <person name="Guiltinan M.J."/>
            <person name="Mieczkowski P."/>
            <person name="Farmer A."/>
            <person name="Ramaraj T."/>
            <person name="Crozier J."/>
            <person name="Davis R.E."/>
            <person name="Shao J."/>
            <person name="Melnick R.L."/>
            <person name="Pereira G.A.G."/>
            <person name="Bailey B.A."/>
        </authorList>
    </citation>
    <scope>NUCLEOTIDE SEQUENCE [LARGE SCALE GENOMIC DNA]</scope>
    <source>
        <strain evidence="2 3">MCA 2997</strain>
    </source>
</reference>
<gene>
    <name evidence="2" type="ORF">Moror_16080</name>
</gene>